<accession>A0A381N5S1</accession>
<feature type="domain" description="Methyltransferase" evidence="2">
    <location>
        <begin position="59"/>
        <end position="195"/>
    </location>
</feature>
<dbReference type="InterPro" id="IPR025714">
    <property type="entry name" value="Methyltranfer_dom"/>
</dbReference>
<protein>
    <recommendedName>
        <fullName evidence="2">Methyltransferase domain-containing protein</fullName>
    </recommendedName>
</protein>
<reference evidence="3" key="1">
    <citation type="submission" date="2018-05" db="EMBL/GenBank/DDBJ databases">
        <authorList>
            <person name="Lanie J.A."/>
            <person name="Ng W.-L."/>
            <person name="Kazmierczak K.M."/>
            <person name="Andrzejewski T.M."/>
            <person name="Davidsen T.M."/>
            <person name="Wayne K.J."/>
            <person name="Tettelin H."/>
            <person name="Glass J.I."/>
            <person name="Rusch D."/>
            <person name="Podicherti R."/>
            <person name="Tsui H.-C.T."/>
            <person name="Winkler M.E."/>
        </authorList>
    </citation>
    <scope>NUCLEOTIDE SEQUENCE</scope>
</reference>
<dbReference type="InterPro" id="IPR029063">
    <property type="entry name" value="SAM-dependent_MTases_sf"/>
</dbReference>
<keyword evidence="1" id="KW-0808">Transferase</keyword>
<name>A0A381N5S1_9ZZZZ</name>
<dbReference type="PANTHER" id="PTHR43861:SF3">
    <property type="entry name" value="PUTATIVE (AFU_ORTHOLOGUE AFUA_2G14390)-RELATED"/>
    <property type="match status" value="1"/>
</dbReference>
<evidence type="ECO:0000256" key="1">
    <source>
        <dbReference type="ARBA" id="ARBA00022679"/>
    </source>
</evidence>
<dbReference type="Gene3D" id="3.40.50.150">
    <property type="entry name" value="Vaccinia Virus protein VP39"/>
    <property type="match status" value="1"/>
</dbReference>
<evidence type="ECO:0000259" key="2">
    <source>
        <dbReference type="Pfam" id="PF13847"/>
    </source>
</evidence>
<gene>
    <name evidence="3" type="ORF">METZ01_LOCUS2268</name>
</gene>
<dbReference type="PANTHER" id="PTHR43861">
    <property type="entry name" value="TRANS-ACONITATE 2-METHYLTRANSFERASE-RELATED"/>
    <property type="match status" value="1"/>
</dbReference>
<dbReference type="GO" id="GO:0016740">
    <property type="term" value="F:transferase activity"/>
    <property type="evidence" value="ECO:0007669"/>
    <property type="project" value="UniProtKB-KW"/>
</dbReference>
<sequence length="220" mass="23910">MPRFLNVTCVTALMALVVSGPLDAQLGGRPAEQWALVLESGRRLGSLEIENVVSLIGIEEGQVVADLGAGTGVFSVPLARAAGTTGTVLAVEVDQGFLPMIDEKARQAGLENVQSVLGEFTDPNLPRRDVDVAFFHDVLHHIDERQSYLLAVASYMAPGSRMVVVDYDMNQPGVPHGNQPEMLISPQQVAEWMANAGFVVSREVDLFEEKFFVIYTKVDQ</sequence>
<dbReference type="SUPFAM" id="SSF53335">
    <property type="entry name" value="S-adenosyl-L-methionine-dependent methyltransferases"/>
    <property type="match status" value="1"/>
</dbReference>
<dbReference type="EMBL" id="UINC01000114">
    <property type="protein sequence ID" value="SUZ49414.1"/>
    <property type="molecule type" value="Genomic_DNA"/>
</dbReference>
<evidence type="ECO:0000313" key="3">
    <source>
        <dbReference type="EMBL" id="SUZ49414.1"/>
    </source>
</evidence>
<dbReference type="AlphaFoldDB" id="A0A381N5S1"/>
<dbReference type="CDD" id="cd02440">
    <property type="entry name" value="AdoMet_MTases"/>
    <property type="match status" value="1"/>
</dbReference>
<dbReference type="Pfam" id="PF13847">
    <property type="entry name" value="Methyltransf_31"/>
    <property type="match status" value="1"/>
</dbReference>
<organism evidence="3">
    <name type="scientific">marine metagenome</name>
    <dbReference type="NCBI Taxonomy" id="408172"/>
    <lineage>
        <taxon>unclassified sequences</taxon>
        <taxon>metagenomes</taxon>
        <taxon>ecological metagenomes</taxon>
    </lineage>
</organism>
<proteinExistence type="predicted"/>